<dbReference type="FunFam" id="3.40.50.720:FF:000084">
    <property type="entry name" value="Short-chain dehydrogenase reductase"/>
    <property type="match status" value="1"/>
</dbReference>
<name>A0A6I4VV39_9BACL</name>
<dbReference type="AlphaFoldDB" id="A0A6I4VV39"/>
<evidence type="ECO:0000313" key="6">
    <source>
        <dbReference type="EMBL" id="MXQ55729.1"/>
    </source>
</evidence>
<dbReference type="SUPFAM" id="SSF51735">
    <property type="entry name" value="NAD(P)-binding Rossmann-fold domains"/>
    <property type="match status" value="1"/>
</dbReference>
<comment type="caution">
    <text evidence="6">The sequence shown here is derived from an EMBL/GenBank/DDBJ whole genome shotgun (WGS) entry which is preliminary data.</text>
</comment>
<dbReference type="RefSeq" id="WP_160803082.1">
    <property type="nucleotide sequence ID" value="NZ_WUUL01000018.1"/>
</dbReference>
<dbReference type="GO" id="GO:0016491">
    <property type="term" value="F:oxidoreductase activity"/>
    <property type="evidence" value="ECO:0007669"/>
    <property type="project" value="UniProtKB-KW"/>
</dbReference>
<keyword evidence="3" id="KW-0560">Oxidoreductase</keyword>
<keyword evidence="7" id="KW-1185">Reference proteome</keyword>
<evidence type="ECO:0000256" key="1">
    <source>
        <dbReference type="ARBA" id="ARBA00006484"/>
    </source>
</evidence>
<dbReference type="PRINTS" id="PR00080">
    <property type="entry name" value="SDRFAMILY"/>
</dbReference>
<dbReference type="PANTHER" id="PTHR43943">
    <property type="entry name" value="DEHYDROGENASE/REDUCTASE (SDR FAMILY) MEMBER 4"/>
    <property type="match status" value="1"/>
</dbReference>
<accession>A0A6I4VV39</accession>
<dbReference type="EMBL" id="WUUL01000018">
    <property type="protein sequence ID" value="MXQ55729.1"/>
    <property type="molecule type" value="Genomic_DNA"/>
</dbReference>
<evidence type="ECO:0000256" key="4">
    <source>
        <dbReference type="ARBA" id="ARBA00023027"/>
    </source>
</evidence>
<evidence type="ECO:0000256" key="3">
    <source>
        <dbReference type="ARBA" id="ARBA00023002"/>
    </source>
</evidence>
<dbReference type="Pfam" id="PF00106">
    <property type="entry name" value="adh_short"/>
    <property type="match status" value="1"/>
</dbReference>
<keyword evidence="2" id="KW-0058">Aromatic hydrocarbons catabolism</keyword>
<sequence>MRWLKEKTVLITGGGAGIGKAIVDRFVAEGANLLVFDISKERLVEIDHEFEGKVATYQGDVRSYSDNEQAVACTIERFGKLDCLVANAGLFDGFVKLLDYQPEVLEQTYQQLFDINVKGAFHAARAALPELMKTKGNMIFSVSGSSFYPDGGGTIYTATKHAVLGLIRQLAFEAAPTVRVNGVAPGGTITDLKVVPSLEGLAKQVSKEEKKASIQSRNPLRMYMVPEDHVASYVLLASDQARAITGEVINSNGGLTVRGLS</sequence>
<proteinExistence type="inferred from homology"/>
<dbReference type="InterPro" id="IPR036291">
    <property type="entry name" value="NAD(P)-bd_dom_sf"/>
</dbReference>
<evidence type="ECO:0000256" key="2">
    <source>
        <dbReference type="ARBA" id="ARBA00022797"/>
    </source>
</evidence>
<dbReference type="PRINTS" id="PR00081">
    <property type="entry name" value="GDHRDH"/>
</dbReference>
<dbReference type="PANTHER" id="PTHR43943:SF17">
    <property type="entry name" value="3-PHENYLPROPIONATE-DIHYDRODIOL_CINNAMIC ACID-DIHYDRODIOL DEHYDROGENASE"/>
    <property type="match status" value="1"/>
</dbReference>
<dbReference type="InterPro" id="IPR020904">
    <property type="entry name" value="Sc_DH/Rdtase_CS"/>
</dbReference>
<dbReference type="GO" id="GO:0008206">
    <property type="term" value="P:bile acid metabolic process"/>
    <property type="evidence" value="ECO:0007669"/>
    <property type="project" value="UniProtKB-ARBA"/>
</dbReference>
<dbReference type="Gene3D" id="3.40.50.720">
    <property type="entry name" value="NAD(P)-binding Rossmann-like Domain"/>
    <property type="match status" value="1"/>
</dbReference>
<dbReference type="Proteomes" id="UP000430692">
    <property type="component" value="Unassembled WGS sequence"/>
</dbReference>
<dbReference type="InterPro" id="IPR002347">
    <property type="entry name" value="SDR_fam"/>
</dbReference>
<dbReference type="PROSITE" id="PS00061">
    <property type="entry name" value="ADH_SHORT"/>
    <property type="match status" value="1"/>
</dbReference>
<reference evidence="6 7" key="1">
    <citation type="submission" date="2019-12" db="EMBL/GenBank/DDBJ databases">
        <title>Whole-genome analyses of novel actinobacteria.</title>
        <authorList>
            <person name="Sahin N."/>
            <person name="Saygin H."/>
        </authorList>
    </citation>
    <scope>NUCLEOTIDE SEQUENCE [LARGE SCALE GENOMIC DNA]</scope>
    <source>
        <strain evidence="6 7">KC615</strain>
    </source>
</reference>
<organism evidence="6 7">
    <name type="scientific">Shimazuella alba</name>
    <dbReference type="NCBI Taxonomy" id="2690964"/>
    <lineage>
        <taxon>Bacteria</taxon>
        <taxon>Bacillati</taxon>
        <taxon>Bacillota</taxon>
        <taxon>Bacilli</taxon>
        <taxon>Bacillales</taxon>
        <taxon>Thermoactinomycetaceae</taxon>
        <taxon>Shimazuella</taxon>
    </lineage>
</organism>
<keyword evidence="4" id="KW-0520">NAD</keyword>
<evidence type="ECO:0000313" key="7">
    <source>
        <dbReference type="Proteomes" id="UP000430692"/>
    </source>
</evidence>
<evidence type="ECO:0000256" key="5">
    <source>
        <dbReference type="RuleBase" id="RU000363"/>
    </source>
</evidence>
<gene>
    <name evidence="6" type="ORF">GSM42_18775</name>
</gene>
<protein>
    <submittedName>
        <fullName evidence="6">SDR family NAD(P)-dependent oxidoreductase</fullName>
    </submittedName>
</protein>
<comment type="similarity">
    <text evidence="1 5">Belongs to the short-chain dehydrogenases/reductases (SDR) family.</text>
</comment>